<gene>
    <name evidence="2" type="ORF">WKW82_19370</name>
</gene>
<keyword evidence="1" id="KW-1133">Transmembrane helix</keyword>
<keyword evidence="3" id="KW-1185">Reference proteome</keyword>
<evidence type="ECO:0000256" key="1">
    <source>
        <dbReference type="SAM" id="Phobius"/>
    </source>
</evidence>
<dbReference type="EMBL" id="JBBKZT010000008">
    <property type="protein sequence ID" value="MEJ8848828.1"/>
    <property type="molecule type" value="Genomic_DNA"/>
</dbReference>
<accession>A0ABU8WPX9</accession>
<name>A0ABU8WPX9_9BURK</name>
<comment type="caution">
    <text evidence="2">The sequence shown here is derived from an EMBL/GenBank/DDBJ whole genome shotgun (WGS) entry which is preliminary data.</text>
</comment>
<evidence type="ECO:0000313" key="2">
    <source>
        <dbReference type="EMBL" id="MEJ8848828.1"/>
    </source>
</evidence>
<dbReference type="RefSeq" id="WP_340343945.1">
    <property type="nucleotide sequence ID" value="NZ_JBBKZT010000008.1"/>
</dbReference>
<evidence type="ECO:0000313" key="3">
    <source>
        <dbReference type="Proteomes" id="UP001385892"/>
    </source>
</evidence>
<reference evidence="2 3" key="1">
    <citation type="submission" date="2024-03" db="EMBL/GenBank/DDBJ databases">
        <title>Novel species of the genus Variovorax.</title>
        <authorList>
            <person name="Liu Q."/>
            <person name="Xin Y.-H."/>
        </authorList>
    </citation>
    <scope>NUCLEOTIDE SEQUENCE [LARGE SCALE GENOMIC DNA]</scope>
    <source>
        <strain evidence="2 3">KACC 18900</strain>
    </source>
</reference>
<keyword evidence="1" id="KW-0812">Transmembrane</keyword>
<feature type="transmembrane region" description="Helical" evidence="1">
    <location>
        <begin position="7"/>
        <end position="27"/>
    </location>
</feature>
<feature type="transmembrane region" description="Helical" evidence="1">
    <location>
        <begin position="39"/>
        <end position="57"/>
    </location>
</feature>
<dbReference type="Proteomes" id="UP001385892">
    <property type="component" value="Unassembled WGS sequence"/>
</dbReference>
<keyword evidence="1" id="KW-0472">Membrane</keyword>
<protein>
    <submittedName>
        <fullName evidence="2">Uncharacterized protein</fullName>
    </submittedName>
</protein>
<proteinExistence type="predicted"/>
<sequence length="97" mass="10729">MDICLPLLVDGVIALTLLECAALLAFHRLTGAGVGPADFLVNVVAGLCLMLALRCVVRDQHMMWTAMCLLAAGLAHAADIWRRWRRGRTDWRRARTS</sequence>
<organism evidence="2 3">
    <name type="scientific">Variovorax rhizosphaerae</name>
    <dbReference type="NCBI Taxonomy" id="1836200"/>
    <lineage>
        <taxon>Bacteria</taxon>
        <taxon>Pseudomonadati</taxon>
        <taxon>Pseudomonadota</taxon>
        <taxon>Betaproteobacteria</taxon>
        <taxon>Burkholderiales</taxon>
        <taxon>Comamonadaceae</taxon>
        <taxon>Variovorax</taxon>
    </lineage>
</organism>